<evidence type="ECO:0000313" key="6">
    <source>
        <dbReference type="EMBL" id="HCT14422.1"/>
    </source>
</evidence>
<dbReference type="PROSITE" id="PS00455">
    <property type="entry name" value="AMP_BINDING"/>
    <property type="match status" value="1"/>
</dbReference>
<organism evidence="6 7">
    <name type="scientific">Corynebacterium nuruki</name>
    <dbReference type="NCBI Taxonomy" id="1032851"/>
    <lineage>
        <taxon>Bacteria</taxon>
        <taxon>Bacillati</taxon>
        <taxon>Actinomycetota</taxon>
        <taxon>Actinomycetes</taxon>
        <taxon>Mycobacteriales</taxon>
        <taxon>Corynebacteriaceae</taxon>
        <taxon>Corynebacterium</taxon>
    </lineage>
</organism>
<dbReference type="EMBL" id="DQID01000171">
    <property type="protein sequence ID" value="HCT14422.1"/>
    <property type="molecule type" value="Genomic_DNA"/>
</dbReference>
<evidence type="ECO:0000256" key="1">
    <source>
        <dbReference type="ARBA" id="ARBA00006432"/>
    </source>
</evidence>
<gene>
    <name evidence="6" type="ORF">DIW82_06430</name>
</gene>
<comment type="caution">
    <text evidence="6">The sequence shown here is derived from an EMBL/GenBank/DDBJ whole genome shotgun (WGS) entry which is preliminary data.</text>
</comment>
<dbReference type="SUPFAM" id="SSF56801">
    <property type="entry name" value="Acetyl-CoA synthetase-like"/>
    <property type="match status" value="1"/>
</dbReference>
<dbReference type="RefSeq" id="WP_273051666.1">
    <property type="nucleotide sequence ID" value="NZ_DAITTW010000068.1"/>
</dbReference>
<dbReference type="AlphaFoldDB" id="A0A3D4SYT4"/>
<dbReference type="Gene3D" id="3.40.50.12780">
    <property type="entry name" value="N-terminal domain of ligase-like"/>
    <property type="match status" value="1"/>
</dbReference>
<protein>
    <submittedName>
        <fullName evidence="6">Acyl-CoA synthetase</fullName>
    </submittedName>
</protein>
<dbReference type="Pfam" id="PF13193">
    <property type="entry name" value="AMP-binding_C"/>
    <property type="match status" value="1"/>
</dbReference>
<evidence type="ECO:0000256" key="2">
    <source>
        <dbReference type="ARBA" id="ARBA00022598"/>
    </source>
</evidence>
<name>A0A3D4SYT4_9CORY</name>
<dbReference type="InterPro" id="IPR020845">
    <property type="entry name" value="AMP-binding_CS"/>
</dbReference>
<dbReference type="PANTHER" id="PTHR43201:SF5">
    <property type="entry name" value="MEDIUM-CHAIN ACYL-COA LIGASE ACSF2, MITOCHONDRIAL"/>
    <property type="match status" value="1"/>
</dbReference>
<evidence type="ECO:0000256" key="3">
    <source>
        <dbReference type="SAM" id="MobiDB-lite"/>
    </source>
</evidence>
<dbReference type="CDD" id="cd04433">
    <property type="entry name" value="AFD_class_I"/>
    <property type="match status" value="1"/>
</dbReference>
<accession>A0A3D4SYT4</accession>
<dbReference type="PANTHER" id="PTHR43201">
    <property type="entry name" value="ACYL-COA SYNTHETASE"/>
    <property type="match status" value="1"/>
</dbReference>
<dbReference type="InterPro" id="IPR045851">
    <property type="entry name" value="AMP-bd_C_sf"/>
</dbReference>
<dbReference type="GO" id="GO:0006631">
    <property type="term" value="P:fatty acid metabolic process"/>
    <property type="evidence" value="ECO:0007669"/>
    <property type="project" value="TreeGrafter"/>
</dbReference>
<dbReference type="Gene3D" id="3.30.300.30">
    <property type="match status" value="1"/>
</dbReference>
<feature type="region of interest" description="Disordered" evidence="3">
    <location>
        <begin position="231"/>
        <end position="268"/>
    </location>
</feature>
<sequence length="594" mass="64832">MSGSDRTISPKELPQLAEGTLPLIKAGVLAPMGPVAMGKALKSIVQWSFTPAGLLALGAAQDPYHTAILDDAGSITYSELNDQTDKLAEALYRTGVRERDKIGMLSRNHRGFIMTLCAHGRLGTDIVLFNTGASASQTRAVMKEQKIDLLFIDEEFIPLLPKGFDECPVIVNWEENQDTAAAPLTEEEKAKRADAGYDVIEYASNVAEATADEDHATRNPEWPSLTEVLRTGPADTKIPPRPRRGRTIILTSGTTGTPKGARRPEPKTYLPASSIMSRIPLKHHRGYYVPAPMFHLWGFCQIQLGLALRATFILQRKFNPRDAVKLIEANRPANIAIVPTQLRRLLEAVPEKFNPGTKSIVACGEALPARVIRDTHEKFGKVLYNLYGSTEVSWASIATPEELDAHPTTAGKAPMATTLKVVDDDGNDVPEGTVGRVFVGNDLLFEGYTRPGVDKENLRGLVSTGDLGYFEDGLFYLAGRSDDMIVSGGENVYPQEAEDVIADMPEVYEVAVHGVADPEFGQALAAYVVLKDDATREGFQDRAKAAVKANLARHNVPRYYVFMDVLPRNAVGKIVPRELPKIDTGMDDSPETAA</sequence>
<dbReference type="InterPro" id="IPR025110">
    <property type="entry name" value="AMP-bd_C"/>
</dbReference>
<dbReference type="GO" id="GO:0031956">
    <property type="term" value="F:medium-chain fatty acid-CoA ligase activity"/>
    <property type="evidence" value="ECO:0007669"/>
    <property type="project" value="TreeGrafter"/>
</dbReference>
<reference evidence="6 7" key="1">
    <citation type="journal article" date="2018" name="Nat. Biotechnol.">
        <title>A standardized bacterial taxonomy based on genome phylogeny substantially revises the tree of life.</title>
        <authorList>
            <person name="Parks D.H."/>
            <person name="Chuvochina M."/>
            <person name="Waite D.W."/>
            <person name="Rinke C."/>
            <person name="Skarshewski A."/>
            <person name="Chaumeil P.A."/>
            <person name="Hugenholtz P."/>
        </authorList>
    </citation>
    <scope>NUCLEOTIDE SEQUENCE [LARGE SCALE GENOMIC DNA]</scope>
    <source>
        <strain evidence="6">UBA11247</strain>
    </source>
</reference>
<dbReference type="InterPro" id="IPR042099">
    <property type="entry name" value="ANL_N_sf"/>
</dbReference>
<evidence type="ECO:0000259" key="5">
    <source>
        <dbReference type="Pfam" id="PF13193"/>
    </source>
</evidence>
<dbReference type="InterPro" id="IPR000873">
    <property type="entry name" value="AMP-dep_synth/lig_dom"/>
</dbReference>
<dbReference type="Proteomes" id="UP000261739">
    <property type="component" value="Unassembled WGS sequence"/>
</dbReference>
<comment type="similarity">
    <text evidence="1">Belongs to the ATP-dependent AMP-binding enzyme family.</text>
</comment>
<feature type="domain" description="AMP-binding enzyme C-terminal" evidence="5">
    <location>
        <begin position="496"/>
        <end position="573"/>
    </location>
</feature>
<proteinExistence type="inferred from homology"/>
<evidence type="ECO:0000259" key="4">
    <source>
        <dbReference type="Pfam" id="PF00501"/>
    </source>
</evidence>
<evidence type="ECO:0000313" key="7">
    <source>
        <dbReference type="Proteomes" id="UP000261739"/>
    </source>
</evidence>
<dbReference type="STRING" id="863239.GCA_000213935_01818"/>
<feature type="domain" description="AMP-dependent synthetase/ligase" evidence="4">
    <location>
        <begin position="59"/>
        <end position="448"/>
    </location>
</feature>
<keyword evidence="2" id="KW-0436">Ligase</keyword>
<dbReference type="Pfam" id="PF00501">
    <property type="entry name" value="AMP-binding"/>
    <property type="match status" value="1"/>
</dbReference>